<feature type="domain" description="Helicase ATP-binding" evidence="8">
    <location>
        <begin position="136"/>
        <end position="328"/>
    </location>
</feature>
<evidence type="ECO:0000313" key="11">
    <source>
        <dbReference type="Proteomes" id="UP001530377"/>
    </source>
</evidence>
<comment type="caution">
    <text evidence="10">The sequence shown here is derived from an EMBL/GenBank/DDBJ whole genome shotgun (WGS) entry which is preliminary data.</text>
</comment>
<dbReference type="PANTHER" id="PTHR24031">
    <property type="entry name" value="RNA HELICASE"/>
    <property type="match status" value="1"/>
</dbReference>
<feature type="compositionally biased region" description="Gly residues" evidence="7">
    <location>
        <begin position="100"/>
        <end position="111"/>
    </location>
</feature>
<dbReference type="GO" id="GO:0003724">
    <property type="term" value="F:RNA helicase activity"/>
    <property type="evidence" value="ECO:0007669"/>
    <property type="project" value="UniProtKB-EC"/>
</dbReference>
<feature type="compositionally biased region" description="Basic and acidic residues" evidence="7">
    <location>
        <begin position="762"/>
        <end position="777"/>
    </location>
</feature>
<protein>
    <recommendedName>
        <fullName evidence="6">ATP-dependent RNA helicase</fullName>
        <ecNumber evidence="6">3.6.4.13</ecNumber>
    </recommendedName>
</protein>
<dbReference type="Gene3D" id="3.40.50.300">
    <property type="entry name" value="P-loop containing nucleotide triphosphate hydrolases"/>
    <property type="match status" value="2"/>
</dbReference>
<feature type="region of interest" description="Disordered" evidence="7">
    <location>
        <begin position="762"/>
        <end position="852"/>
    </location>
</feature>
<keyword evidence="2 6" id="KW-0378">Hydrolase</keyword>
<keyword evidence="3 6" id="KW-0347">Helicase</keyword>
<feature type="compositionally biased region" description="Acidic residues" evidence="7">
    <location>
        <begin position="636"/>
        <end position="656"/>
    </location>
</feature>
<name>A0ABD3R9C5_9STRA</name>
<dbReference type="EMBL" id="JALLPB020000451">
    <property type="protein sequence ID" value="KAL3808987.1"/>
    <property type="molecule type" value="Genomic_DNA"/>
</dbReference>
<comment type="function">
    <text evidence="6">RNA helicase.</text>
</comment>
<feature type="domain" description="Helicase C-terminal" evidence="9">
    <location>
        <begin position="354"/>
        <end position="505"/>
    </location>
</feature>
<dbReference type="InterPro" id="IPR001650">
    <property type="entry name" value="Helicase_C-like"/>
</dbReference>
<feature type="compositionally biased region" description="Basic and acidic residues" evidence="7">
    <location>
        <begin position="1"/>
        <end position="12"/>
    </location>
</feature>
<comment type="domain">
    <text evidence="6">The Q motif is unique to and characteristic of the DEAD box family of RNA helicases and controls ATP binding and hydrolysis.</text>
</comment>
<reference evidence="10 11" key="1">
    <citation type="submission" date="2024-10" db="EMBL/GenBank/DDBJ databases">
        <title>Updated reference genomes for cyclostephanoid diatoms.</title>
        <authorList>
            <person name="Roberts W.R."/>
            <person name="Alverson A.J."/>
        </authorList>
    </citation>
    <scope>NUCLEOTIDE SEQUENCE [LARGE SCALE GENOMIC DNA]</scope>
    <source>
        <strain evidence="10 11">AJA228-03</strain>
    </source>
</reference>
<dbReference type="PROSITE" id="PS00039">
    <property type="entry name" value="DEAD_ATP_HELICASE"/>
    <property type="match status" value="1"/>
</dbReference>
<keyword evidence="1 6" id="KW-0547">Nucleotide-binding</keyword>
<dbReference type="GO" id="GO:0005524">
    <property type="term" value="F:ATP binding"/>
    <property type="evidence" value="ECO:0007669"/>
    <property type="project" value="UniProtKB-UniRule"/>
</dbReference>
<dbReference type="CDD" id="cd17941">
    <property type="entry name" value="DEADc_DDX10"/>
    <property type="match status" value="1"/>
</dbReference>
<dbReference type="SMART" id="SM01178">
    <property type="entry name" value="DUF4217"/>
    <property type="match status" value="1"/>
</dbReference>
<dbReference type="GO" id="GO:0003723">
    <property type="term" value="F:RNA binding"/>
    <property type="evidence" value="ECO:0007669"/>
    <property type="project" value="UniProtKB-UniRule"/>
</dbReference>
<evidence type="ECO:0000256" key="4">
    <source>
        <dbReference type="ARBA" id="ARBA00022840"/>
    </source>
</evidence>
<dbReference type="Pfam" id="PF00271">
    <property type="entry name" value="Helicase_C"/>
    <property type="match status" value="1"/>
</dbReference>
<evidence type="ECO:0000256" key="2">
    <source>
        <dbReference type="ARBA" id="ARBA00022801"/>
    </source>
</evidence>
<evidence type="ECO:0000256" key="6">
    <source>
        <dbReference type="RuleBase" id="RU365068"/>
    </source>
</evidence>
<dbReference type="PROSITE" id="PS51192">
    <property type="entry name" value="HELICASE_ATP_BIND_1"/>
    <property type="match status" value="1"/>
</dbReference>
<dbReference type="InterPro" id="IPR011545">
    <property type="entry name" value="DEAD/DEAH_box_helicase_dom"/>
</dbReference>
<evidence type="ECO:0000256" key="5">
    <source>
        <dbReference type="ARBA" id="ARBA00022884"/>
    </source>
</evidence>
<evidence type="ECO:0000313" key="10">
    <source>
        <dbReference type="EMBL" id="KAL3808987.1"/>
    </source>
</evidence>
<evidence type="ECO:0000256" key="7">
    <source>
        <dbReference type="SAM" id="MobiDB-lite"/>
    </source>
</evidence>
<dbReference type="SUPFAM" id="SSF52540">
    <property type="entry name" value="P-loop containing nucleoside triphosphate hydrolases"/>
    <property type="match status" value="1"/>
</dbReference>
<dbReference type="Pfam" id="PF00270">
    <property type="entry name" value="DEAD"/>
    <property type="match status" value="1"/>
</dbReference>
<feature type="compositionally biased region" description="Acidic residues" evidence="7">
    <location>
        <begin position="835"/>
        <end position="848"/>
    </location>
</feature>
<feature type="region of interest" description="Disordered" evidence="7">
    <location>
        <begin position="1"/>
        <end position="25"/>
    </location>
</feature>
<dbReference type="InterPro" id="IPR014001">
    <property type="entry name" value="Helicase_ATP-bd"/>
</dbReference>
<comment type="similarity">
    <text evidence="6">Belongs to the DEAD box helicase family.</text>
</comment>
<accession>A0ABD3R9C5</accession>
<dbReference type="InterPro" id="IPR000629">
    <property type="entry name" value="RNA-helicase_DEAD-box_CS"/>
</dbReference>
<keyword evidence="5 6" id="KW-0694">RNA-binding</keyword>
<evidence type="ECO:0000256" key="1">
    <source>
        <dbReference type="ARBA" id="ARBA00022741"/>
    </source>
</evidence>
<dbReference type="SMART" id="SM00490">
    <property type="entry name" value="HELICc"/>
    <property type="match status" value="1"/>
</dbReference>
<dbReference type="GO" id="GO:0016787">
    <property type="term" value="F:hydrolase activity"/>
    <property type="evidence" value="ECO:0007669"/>
    <property type="project" value="UniProtKB-KW"/>
</dbReference>
<dbReference type="EC" id="3.6.4.13" evidence="6"/>
<evidence type="ECO:0000259" key="8">
    <source>
        <dbReference type="PROSITE" id="PS51192"/>
    </source>
</evidence>
<evidence type="ECO:0000259" key="9">
    <source>
        <dbReference type="PROSITE" id="PS51194"/>
    </source>
</evidence>
<organism evidence="10 11">
    <name type="scientific">Cyclostephanos tholiformis</name>
    <dbReference type="NCBI Taxonomy" id="382380"/>
    <lineage>
        <taxon>Eukaryota</taxon>
        <taxon>Sar</taxon>
        <taxon>Stramenopiles</taxon>
        <taxon>Ochrophyta</taxon>
        <taxon>Bacillariophyta</taxon>
        <taxon>Coscinodiscophyceae</taxon>
        <taxon>Thalassiosirophycidae</taxon>
        <taxon>Stephanodiscales</taxon>
        <taxon>Stephanodiscaceae</taxon>
        <taxon>Cyclostephanos</taxon>
    </lineage>
</organism>
<dbReference type="SMART" id="SM00487">
    <property type="entry name" value="DEXDc"/>
    <property type="match status" value="1"/>
</dbReference>
<feature type="region of interest" description="Disordered" evidence="7">
    <location>
        <begin position="68"/>
        <end position="121"/>
    </location>
</feature>
<comment type="catalytic activity">
    <reaction evidence="6">
        <text>ATP + H2O = ADP + phosphate + H(+)</text>
        <dbReference type="Rhea" id="RHEA:13065"/>
        <dbReference type="ChEBI" id="CHEBI:15377"/>
        <dbReference type="ChEBI" id="CHEBI:15378"/>
        <dbReference type="ChEBI" id="CHEBI:30616"/>
        <dbReference type="ChEBI" id="CHEBI:43474"/>
        <dbReference type="ChEBI" id="CHEBI:456216"/>
        <dbReference type="EC" id="3.6.4.13"/>
    </reaction>
</comment>
<keyword evidence="11" id="KW-1185">Reference proteome</keyword>
<sequence>MKGLMKGEERRRNIVNNAKKSPNATSLELAAIARLRKRIREEGPARGYAPPLNQKVSFRSLPISDATLRGLEGGGDDGGVGWGGKKRKANQMGKSQRGKSNGGNDGKGGDGTNKNGDNLSNKKQFWTMTDIQNACIPHALMGRDILGAARTGSGKTLAFLIPLLEKLYRRRYAPPDGPGAIVLSPTRELAVQTFQVLRAVGSHHHLSAGLLVGGKKEFGLEQMHVSNMNVVIATPGRLLQHLEQTAGLNVDRVCVLVLDEADRILDMGFRDQMVRILDYLPPGNDGDDDDINDDDRETPGRQTMLFSATQTRKVSDLAALSLHRPEYLGVHDKESSKTPPGLEQSVMIVPLQHKLNAVYSFVKSHLKCKTIVFFSSCSQVRHAWSIFCTMQPGVPLMALHGKLKQETRTRLYFDFLQRPHAVLFATDVAARGLDFPRVDWVVQADAPEDVDMYIHRVGRTARYNSGGKALLFVTPQEEGGMRGALVEAKINVKVCSMNPDKAVLVTRRAAAIVASSPETNLLAKKAFKSYLRSIHLMPNKAIYPPGTVTLLPLEEYATSLGLASTPTVRFLKKLNNREEERRKKNVDYKLAKLKEEIKTERLMKKISKLGRVGKNDDGGGMKRNKKDGKDKKISRDDEDDNDSDEDNNNSDDDDDNANLLVVKKVHEWGSDSKSPATLPSSSLPLVNLNEASKSRHIKKIRIDGSTTGINQKIVFDDNGCIKEDMVGGLAATTSSKNSANSDLCALASAREEYLQKVRSRLSETRELDRREEKERIHDKHKKRKIKERSDGDTSTSTKAKIGDDENDEDAVVTLGRSPVEEDTSSVDFEKNVQDDLYDGTSEDSDTDSDVEKMDVKAQEELALAMIGN</sequence>
<dbReference type="InterPro" id="IPR025313">
    <property type="entry name" value="SPB4-like_CTE"/>
</dbReference>
<dbReference type="InterPro" id="IPR027417">
    <property type="entry name" value="P-loop_NTPase"/>
</dbReference>
<proteinExistence type="inferred from homology"/>
<keyword evidence="4 6" id="KW-0067">ATP-binding</keyword>
<feature type="region of interest" description="Disordered" evidence="7">
    <location>
        <begin position="608"/>
        <end position="657"/>
    </location>
</feature>
<dbReference type="AlphaFoldDB" id="A0ABD3R9C5"/>
<feature type="compositionally biased region" description="Polar residues" evidence="7">
    <location>
        <begin position="14"/>
        <end position="25"/>
    </location>
</feature>
<dbReference type="Pfam" id="PF13959">
    <property type="entry name" value="CTE_SPB4"/>
    <property type="match status" value="1"/>
</dbReference>
<dbReference type="Proteomes" id="UP001530377">
    <property type="component" value="Unassembled WGS sequence"/>
</dbReference>
<feature type="compositionally biased region" description="Gly residues" evidence="7">
    <location>
        <begin position="71"/>
        <end position="83"/>
    </location>
</feature>
<gene>
    <name evidence="10" type="ORF">ACHAXA_010130</name>
</gene>
<dbReference type="PROSITE" id="PS51194">
    <property type="entry name" value="HELICASE_CTER"/>
    <property type="match status" value="1"/>
</dbReference>
<evidence type="ECO:0000256" key="3">
    <source>
        <dbReference type="ARBA" id="ARBA00022806"/>
    </source>
</evidence>
<dbReference type="CDD" id="cd18787">
    <property type="entry name" value="SF2_C_DEAD"/>
    <property type="match status" value="1"/>
</dbReference>